<dbReference type="AlphaFoldDB" id="A0A1D1YFP0"/>
<feature type="non-terminal residue" evidence="1">
    <location>
        <position position="1"/>
    </location>
</feature>
<proteinExistence type="predicted"/>
<sequence>SLSLSAEVFPRLLSPIPLSKTLKTNPLTPPAGFFSPHTLLLHLRPPPALPEMSALLRRSAPAAAPTTRRALAALLAAEAPHFRPLPSPTAPNPPARPAPVGGAGALTGCLPVRRLGLGCCRGFHFSAGPLGFWASGISCAEYAVDDAPFWED</sequence>
<dbReference type="EMBL" id="GDJX01014476">
    <property type="protein sequence ID" value="JAT53460.1"/>
    <property type="molecule type" value="Transcribed_RNA"/>
</dbReference>
<accession>A0A1D1YFP0</accession>
<gene>
    <name evidence="1" type="primary">SPCC23B6.04c_3</name>
    <name evidence="1" type="ORF">g.142553</name>
</gene>
<protein>
    <submittedName>
        <fullName evidence="1">CRAL-TRIO domain-containing protein C23B6.04c</fullName>
    </submittedName>
</protein>
<feature type="non-terminal residue" evidence="1">
    <location>
        <position position="152"/>
    </location>
</feature>
<name>A0A1D1YFP0_9ARAE</name>
<evidence type="ECO:0000313" key="1">
    <source>
        <dbReference type="EMBL" id="JAT53460.1"/>
    </source>
</evidence>
<organism evidence="1">
    <name type="scientific">Anthurium amnicola</name>
    <dbReference type="NCBI Taxonomy" id="1678845"/>
    <lineage>
        <taxon>Eukaryota</taxon>
        <taxon>Viridiplantae</taxon>
        <taxon>Streptophyta</taxon>
        <taxon>Embryophyta</taxon>
        <taxon>Tracheophyta</taxon>
        <taxon>Spermatophyta</taxon>
        <taxon>Magnoliopsida</taxon>
        <taxon>Liliopsida</taxon>
        <taxon>Araceae</taxon>
        <taxon>Pothoideae</taxon>
        <taxon>Potheae</taxon>
        <taxon>Anthurium</taxon>
    </lineage>
</organism>
<reference evidence="1" key="1">
    <citation type="submission" date="2015-07" db="EMBL/GenBank/DDBJ databases">
        <title>Transcriptome Assembly of Anthurium amnicola.</title>
        <authorList>
            <person name="Suzuki J."/>
        </authorList>
    </citation>
    <scope>NUCLEOTIDE SEQUENCE</scope>
</reference>